<dbReference type="PANTHER" id="PTHR12022:SF0">
    <property type="entry name" value="CYTOCHROME B-C1 COMPLEX SUBUNIT 7"/>
    <property type="match status" value="1"/>
</dbReference>
<dbReference type="FunFam" id="1.10.1090.10:FF:000001">
    <property type="entry name" value="Cytochrome b-c1 complex subunit 7"/>
    <property type="match status" value="1"/>
</dbReference>
<evidence type="ECO:0000256" key="1">
    <source>
        <dbReference type="ARBA" id="ARBA00004443"/>
    </source>
</evidence>
<feature type="compositionally biased region" description="Polar residues" evidence="10">
    <location>
        <begin position="51"/>
        <end position="62"/>
    </location>
</feature>
<feature type="region of interest" description="Disordered" evidence="10">
    <location>
        <begin position="44"/>
        <end position="73"/>
    </location>
</feature>
<evidence type="ECO:0000313" key="12">
    <source>
        <dbReference type="Proteomes" id="UP000298493"/>
    </source>
</evidence>
<evidence type="ECO:0000256" key="4">
    <source>
        <dbReference type="ARBA" id="ARBA00022660"/>
    </source>
</evidence>
<keyword evidence="8" id="KW-0472">Membrane</keyword>
<keyword evidence="12" id="KW-1185">Reference proteome</keyword>
<dbReference type="Proteomes" id="UP000298493">
    <property type="component" value="Unassembled WGS sequence"/>
</dbReference>
<dbReference type="STRING" id="86259.A0A4Z1P5I1"/>
<dbReference type="InterPro" id="IPR003197">
    <property type="entry name" value="QCR7"/>
</dbReference>
<comment type="similarity">
    <text evidence="2">Belongs to the UQCRB/QCR7 family.</text>
</comment>
<keyword evidence="6" id="KW-0249">Electron transport</keyword>
<evidence type="ECO:0000256" key="10">
    <source>
        <dbReference type="SAM" id="MobiDB-lite"/>
    </source>
</evidence>
<evidence type="ECO:0000256" key="3">
    <source>
        <dbReference type="ARBA" id="ARBA00022448"/>
    </source>
</evidence>
<dbReference type="AlphaFoldDB" id="A0A4Z1P5I1"/>
<dbReference type="EMBL" id="SNSC02000020">
    <property type="protein sequence ID" value="TID15562.1"/>
    <property type="molecule type" value="Genomic_DNA"/>
</dbReference>
<evidence type="ECO:0000256" key="5">
    <source>
        <dbReference type="ARBA" id="ARBA00022792"/>
    </source>
</evidence>
<evidence type="ECO:0000313" key="11">
    <source>
        <dbReference type="EMBL" id="TID15562.1"/>
    </source>
</evidence>
<evidence type="ECO:0000256" key="7">
    <source>
        <dbReference type="ARBA" id="ARBA00023128"/>
    </source>
</evidence>
<comment type="caution">
    <text evidence="11">The sequence shown here is derived from an EMBL/GenBank/DDBJ whole genome shotgun (WGS) entry which is preliminary data.</text>
</comment>
<evidence type="ECO:0000256" key="8">
    <source>
        <dbReference type="ARBA" id="ARBA00023136"/>
    </source>
</evidence>
<reference evidence="11 12" key="1">
    <citation type="submission" date="2019-04" db="EMBL/GenBank/DDBJ databases">
        <title>High contiguity whole genome sequence and gene annotation resource for two Venturia nashicola isolates.</title>
        <authorList>
            <person name="Prokchorchik M."/>
            <person name="Won K."/>
            <person name="Lee Y."/>
            <person name="Choi E.D."/>
            <person name="Segonzac C."/>
            <person name="Sohn K.H."/>
        </authorList>
    </citation>
    <scope>NUCLEOTIDE SEQUENCE [LARGE SCALE GENOMIC DNA]</scope>
    <source>
        <strain evidence="11 12">PRI2</strain>
    </source>
</reference>
<organism evidence="11 12">
    <name type="scientific">Venturia nashicola</name>
    <dbReference type="NCBI Taxonomy" id="86259"/>
    <lineage>
        <taxon>Eukaryota</taxon>
        <taxon>Fungi</taxon>
        <taxon>Dikarya</taxon>
        <taxon>Ascomycota</taxon>
        <taxon>Pezizomycotina</taxon>
        <taxon>Dothideomycetes</taxon>
        <taxon>Pleosporomycetidae</taxon>
        <taxon>Venturiales</taxon>
        <taxon>Venturiaceae</taxon>
        <taxon>Venturia</taxon>
    </lineage>
</organism>
<dbReference type="GO" id="GO:0005743">
    <property type="term" value="C:mitochondrial inner membrane"/>
    <property type="evidence" value="ECO:0007669"/>
    <property type="project" value="UniProtKB-SubCell"/>
</dbReference>
<name>A0A4Z1P5I1_9PEZI</name>
<dbReference type="GO" id="GO:0006122">
    <property type="term" value="P:mitochondrial electron transport, ubiquinol to cytochrome c"/>
    <property type="evidence" value="ECO:0007669"/>
    <property type="project" value="InterPro"/>
</dbReference>
<keyword evidence="3" id="KW-0813">Transport</keyword>
<dbReference type="GO" id="GO:0045275">
    <property type="term" value="C:respiratory chain complex III"/>
    <property type="evidence" value="ECO:0007669"/>
    <property type="project" value="InterPro"/>
</dbReference>
<dbReference type="Pfam" id="PF02271">
    <property type="entry name" value="UCR_14kD"/>
    <property type="match status" value="1"/>
</dbReference>
<dbReference type="Gene3D" id="1.10.1090.10">
    <property type="entry name" value="Cytochrome b-c1 complex subunit 7"/>
    <property type="match status" value="1"/>
</dbReference>
<proteinExistence type="inferred from homology"/>
<dbReference type="SUPFAM" id="SSF81524">
    <property type="entry name" value="14 kDa protein of cytochrome bc1 complex (Ubiquinol-cytochrome c reductase)"/>
    <property type="match status" value="1"/>
</dbReference>
<keyword evidence="7" id="KW-0496">Mitochondrion</keyword>
<evidence type="ECO:0000256" key="9">
    <source>
        <dbReference type="ARBA" id="ARBA00031684"/>
    </source>
</evidence>
<accession>A0A4Z1P5I1</accession>
<gene>
    <name evidence="11" type="ORF">E6O75_ATG07890</name>
</gene>
<dbReference type="PANTHER" id="PTHR12022">
    <property type="entry name" value="UBIQUINOL-CYTOCHROME C REDUCTASE COMPLEX 14 KD PROTEIN"/>
    <property type="match status" value="1"/>
</dbReference>
<dbReference type="InterPro" id="IPR036544">
    <property type="entry name" value="QCR7_sf"/>
</dbReference>
<comment type="subcellular location">
    <subcellularLocation>
        <location evidence="1">Mitochondrion inner membrane</location>
        <topology evidence="1">Peripheral membrane protein</topology>
        <orientation evidence="1">Matrix side</orientation>
    </subcellularLocation>
</comment>
<evidence type="ECO:0000256" key="6">
    <source>
        <dbReference type="ARBA" id="ARBA00022982"/>
    </source>
</evidence>
<evidence type="ECO:0000256" key="2">
    <source>
        <dbReference type="ARBA" id="ARBA00008554"/>
    </source>
</evidence>
<sequence length="196" mass="22427">MWSGNCLESPPARLTSHLHFSRSLAGSGFDCPIAPFRTILVSKDRQDSERSSQLVDDTTIDPSPQPHTHHTTMSQPSLVNFVIKRPWLKTWLTPVANWYNNAAGYRSLGLRADDLIPEESEVVLLAIKRLPPKEAYDRVFRMRRAFQCSLSHQLLPKAEHTKPEEDVPYLSPLIQEIEKELAEREDLDNMVVNKQK</sequence>
<keyword evidence="5" id="KW-0999">Mitochondrion inner membrane</keyword>
<protein>
    <recommendedName>
        <fullName evidence="9">Complex III subunit 7</fullName>
    </recommendedName>
</protein>
<keyword evidence="4" id="KW-0679">Respiratory chain</keyword>